<keyword evidence="2" id="KW-0963">Cytoplasm</keyword>
<evidence type="ECO:0000256" key="4">
    <source>
        <dbReference type="ARBA" id="ARBA00022864"/>
    </source>
</evidence>
<dbReference type="PANTHER" id="PTHR33347">
    <property type="entry name" value="OSJNBA0091C07.3 PROTEIN"/>
    <property type="match status" value="1"/>
</dbReference>
<feature type="compositionally biased region" description="Acidic residues" evidence="7">
    <location>
        <begin position="30"/>
        <end position="53"/>
    </location>
</feature>
<dbReference type="EMBL" id="PGOL01000479">
    <property type="protein sequence ID" value="PKI69875.1"/>
    <property type="molecule type" value="Genomic_DNA"/>
</dbReference>
<dbReference type="PANTHER" id="PTHR33347:SF27">
    <property type="entry name" value="PROTEIN SOB FIVE-LIKE 3-RELATED"/>
    <property type="match status" value="1"/>
</dbReference>
<dbReference type="GO" id="GO:0005737">
    <property type="term" value="C:cytoplasm"/>
    <property type="evidence" value="ECO:0007669"/>
    <property type="project" value="UniProtKB-SubCell"/>
</dbReference>
<dbReference type="Proteomes" id="UP000197138">
    <property type="component" value="Unassembled WGS sequence"/>
</dbReference>
<keyword evidence="11" id="KW-1185">Reference proteome</keyword>
<dbReference type="Proteomes" id="UP000233551">
    <property type="component" value="Unassembled WGS sequence"/>
</dbReference>
<evidence type="ECO:0000313" key="9">
    <source>
        <dbReference type="EMBL" id="PKI69875.1"/>
    </source>
</evidence>
<organism evidence="8 10">
    <name type="scientific">Punica granatum</name>
    <name type="common">Pomegranate</name>
    <dbReference type="NCBI Taxonomy" id="22663"/>
    <lineage>
        <taxon>Eukaryota</taxon>
        <taxon>Viridiplantae</taxon>
        <taxon>Streptophyta</taxon>
        <taxon>Embryophyta</taxon>
        <taxon>Tracheophyta</taxon>
        <taxon>Spermatophyta</taxon>
        <taxon>Magnoliopsida</taxon>
        <taxon>eudicotyledons</taxon>
        <taxon>Gunneridae</taxon>
        <taxon>Pentapetalae</taxon>
        <taxon>rosids</taxon>
        <taxon>malvids</taxon>
        <taxon>Myrtales</taxon>
        <taxon>Lythraceae</taxon>
        <taxon>Punica</taxon>
    </lineage>
</organism>
<feature type="compositionally biased region" description="Basic and acidic residues" evidence="7">
    <location>
        <begin position="60"/>
        <end position="70"/>
    </location>
</feature>
<evidence type="ECO:0000256" key="3">
    <source>
        <dbReference type="ARBA" id="ARBA00022712"/>
    </source>
</evidence>
<feature type="compositionally biased region" description="Basic and acidic residues" evidence="7">
    <location>
        <begin position="99"/>
        <end position="117"/>
    </location>
</feature>
<reference evidence="10" key="1">
    <citation type="journal article" date="2017" name="Plant J.">
        <title>The pomegranate (Punica granatum L.) genome and the genomics of punicalagin biosynthesis.</title>
        <authorList>
            <person name="Qin G."/>
            <person name="Xu C."/>
            <person name="Ming R."/>
            <person name="Tang H."/>
            <person name="Guyot R."/>
            <person name="Kramer E.M."/>
            <person name="Hu Y."/>
            <person name="Yi X."/>
            <person name="Qi Y."/>
            <person name="Xu X."/>
            <person name="Gao Z."/>
            <person name="Pan H."/>
            <person name="Jian J."/>
            <person name="Tian Y."/>
            <person name="Yue Z."/>
            <person name="Xu Y."/>
        </authorList>
    </citation>
    <scope>NUCLEOTIDE SEQUENCE [LARGE SCALE GENOMIC DNA]</scope>
    <source>
        <strain evidence="10">cv. Dabenzi</strain>
    </source>
</reference>
<comment type="similarity">
    <text evidence="6">Belongs to the SOFL plant protein family.</text>
</comment>
<dbReference type="InterPro" id="IPR044670">
    <property type="entry name" value="SOFL"/>
</dbReference>
<dbReference type="GO" id="GO:0009736">
    <property type="term" value="P:cytokinin-activated signaling pathway"/>
    <property type="evidence" value="ECO:0007669"/>
    <property type="project" value="UniProtKB-KW"/>
</dbReference>
<evidence type="ECO:0000313" key="8">
    <source>
        <dbReference type="EMBL" id="OWM84697.1"/>
    </source>
</evidence>
<accession>A0A218XIC9</accession>
<comment type="subcellular location">
    <subcellularLocation>
        <location evidence="1">Cytoplasm</location>
    </subcellularLocation>
</comment>
<keyword evidence="4" id="KW-0932">Cytokinin signaling pathway</keyword>
<evidence type="ECO:0000256" key="2">
    <source>
        <dbReference type="ARBA" id="ARBA00022490"/>
    </source>
</evidence>
<evidence type="ECO:0000256" key="6">
    <source>
        <dbReference type="ARBA" id="ARBA00024199"/>
    </source>
</evidence>
<evidence type="ECO:0000256" key="7">
    <source>
        <dbReference type="SAM" id="MobiDB-lite"/>
    </source>
</evidence>
<reference evidence="9 11" key="3">
    <citation type="submission" date="2017-11" db="EMBL/GenBank/DDBJ databases">
        <title>De-novo sequencing of pomegranate (Punica granatum L.) genome.</title>
        <authorList>
            <person name="Akparov Z."/>
            <person name="Amiraslanov A."/>
            <person name="Hajiyeva S."/>
            <person name="Abbasov M."/>
            <person name="Kaur K."/>
            <person name="Hamwieh A."/>
            <person name="Solovyev V."/>
            <person name="Salamov A."/>
            <person name="Braich B."/>
            <person name="Kosarev P."/>
            <person name="Mahmoud A."/>
            <person name="Hajiyev E."/>
            <person name="Babayeva S."/>
            <person name="Izzatullayeva V."/>
            <person name="Mammadov A."/>
            <person name="Mammadov A."/>
            <person name="Sharifova S."/>
            <person name="Ojaghi J."/>
            <person name="Eynullazada K."/>
            <person name="Bayramov B."/>
            <person name="Abdulazimova A."/>
            <person name="Shahmuradov I."/>
        </authorList>
    </citation>
    <scope>NUCLEOTIDE SEQUENCE [LARGE SCALE GENOMIC DNA]</scope>
    <source>
        <strain evidence="9">AG2017</strain>
        <strain evidence="11">cv. AG2017</strain>
        <tissue evidence="9">Leaf</tissue>
    </source>
</reference>
<evidence type="ECO:0000313" key="11">
    <source>
        <dbReference type="Proteomes" id="UP000233551"/>
    </source>
</evidence>
<reference evidence="8" key="2">
    <citation type="submission" date="2017-06" db="EMBL/GenBank/DDBJ databases">
        <title>The pomegranate genome and the genomics of punicalagin biosynthesis.</title>
        <authorList>
            <person name="Xu C."/>
        </authorList>
    </citation>
    <scope>NUCLEOTIDE SEQUENCE [LARGE SCALE GENOMIC DNA]</scope>
    <source>
        <tissue evidence="8">Fresh leaf</tissue>
    </source>
</reference>
<comment type="caution">
    <text evidence="8">The sequence shown here is derived from an EMBL/GenBank/DDBJ whole genome shotgun (WGS) entry which is preliminary data.</text>
</comment>
<feature type="compositionally biased region" description="Basic residues" evidence="7">
    <location>
        <begin position="118"/>
        <end position="127"/>
    </location>
</feature>
<feature type="region of interest" description="Disordered" evidence="7">
    <location>
        <begin position="1"/>
        <end position="127"/>
    </location>
</feature>
<evidence type="ECO:0000256" key="5">
    <source>
        <dbReference type="ARBA" id="ARBA00023242"/>
    </source>
</evidence>
<sequence length="127" mass="14542">MESPNSDLQGPEEELSSSESGWTMYIASPMEEDVEDAEEEEEEEEEGAEEAESIELSWARGKDKFIRRDSSEEESDDSMASDASSGKLHHHHHPKSDKKHKEDQKWSFSKKPDDKDKRKGRGRAPKH</sequence>
<keyword evidence="3" id="KW-0203">Cytokinin biosynthesis</keyword>
<protein>
    <submittedName>
        <fullName evidence="8">Uncharacterized protein</fullName>
    </submittedName>
</protein>
<evidence type="ECO:0000313" key="10">
    <source>
        <dbReference type="Proteomes" id="UP000197138"/>
    </source>
</evidence>
<name>A0A218XIC9_PUNGR</name>
<keyword evidence="5" id="KW-0539">Nucleus</keyword>
<dbReference type="AlphaFoldDB" id="A0A218XIC9"/>
<evidence type="ECO:0000256" key="1">
    <source>
        <dbReference type="ARBA" id="ARBA00004496"/>
    </source>
</evidence>
<dbReference type="GO" id="GO:0009691">
    <property type="term" value="P:cytokinin biosynthetic process"/>
    <property type="evidence" value="ECO:0007669"/>
    <property type="project" value="UniProtKB-KW"/>
</dbReference>
<proteinExistence type="inferred from homology"/>
<feature type="compositionally biased region" description="Basic residues" evidence="7">
    <location>
        <begin position="87"/>
        <end position="98"/>
    </location>
</feature>
<dbReference type="EMBL" id="MTKT01001287">
    <property type="protein sequence ID" value="OWM84697.1"/>
    <property type="molecule type" value="Genomic_DNA"/>
</dbReference>
<gene>
    <name evidence="8" type="ORF">CDL15_Pgr027484</name>
    <name evidence="9" type="ORF">CRG98_009750</name>
</gene>